<feature type="domain" description="DDE Tnp4" evidence="3">
    <location>
        <begin position="8"/>
        <end position="143"/>
    </location>
</feature>
<proteinExistence type="predicted"/>
<dbReference type="EMBL" id="LS398551">
    <property type="protein sequence ID" value="SPR11370.1"/>
    <property type="molecule type" value="Genomic_DNA"/>
</dbReference>
<keyword evidence="2" id="KW-0479">Metal-binding</keyword>
<gene>
    <name evidence="4" type="ORF">GILLIAM_02279</name>
</gene>
<organism evidence="4 5">
    <name type="scientific">Orientia tsutsugamushi str. Gilliam</name>
    <dbReference type="NCBI Taxonomy" id="1359184"/>
    <lineage>
        <taxon>Bacteria</taxon>
        <taxon>Pseudomonadati</taxon>
        <taxon>Pseudomonadota</taxon>
        <taxon>Alphaproteobacteria</taxon>
        <taxon>Rickettsiales</taxon>
        <taxon>Rickettsiaceae</taxon>
        <taxon>Rickettsieae</taxon>
        <taxon>Orientia</taxon>
    </lineage>
</organism>
<dbReference type="InterPro" id="IPR027806">
    <property type="entry name" value="HARBI1_dom"/>
</dbReference>
<evidence type="ECO:0000313" key="5">
    <source>
        <dbReference type="Proteomes" id="UP000244959"/>
    </source>
</evidence>
<accession>A0A2U3RDZ6</accession>
<dbReference type="AlphaFoldDB" id="A0A2U3RDZ6"/>
<evidence type="ECO:0000259" key="3">
    <source>
        <dbReference type="Pfam" id="PF13359"/>
    </source>
</evidence>
<dbReference type="Proteomes" id="UP000244959">
    <property type="component" value="Chromosome I"/>
</dbReference>
<keyword evidence="5" id="KW-1185">Reference proteome</keyword>
<evidence type="ECO:0000313" key="4">
    <source>
        <dbReference type="EMBL" id="SPR11370.1"/>
    </source>
</evidence>
<dbReference type="GO" id="GO:0046872">
    <property type="term" value="F:metal ion binding"/>
    <property type="evidence" value="ECO:0007669"/>
    <property type="project" value="UniProtKB-KW"/>
</dbReference>
<name>A0A2U3RDZ6_ORITS</name>
<protein>
    <submittedName>
        <fullName evidence="4">IS5 family transposase ISOt6</fullName>
    </submittedName>
</protein>
<evidence type="ECO:0000256" key="1">
    <source>
        <dbReference type="ARBA" id="ARBA00001968"/>
    </source>
</evidence>
<reference evidence="5" key="1">
    <citation type="submission" date="2018-03" db="EMBL/GenBank/DDBJ databases">
        <authorList>
            <person name="Batty M. E."/>
            <person name="Batty M E."/>
        </authorList>
    </citation>
    <scope>NUCLEOTIDE SEQUENCE [LARGE SCALE GENOMIC DNA]</scope>
    <source>
        <strain evidence="5">Gilliam</strain>
    </source>
</reference>
<comment type="cofactor">
    <cofactor evidence="1">
        <name>a divalent metal cation</name>
        <dbReference type="ChEBI" id="CHEBI:60240"/>
    </cofactor>
</comment>
<dbReference type="Pfam" id="PF13359">
    <property type="entry name" value="DDE_Tnp_4"/>
    <property type="match status" value="1"/>
</dbReference>
<evidence type="ECO:0000256" key="2">
    <source>
        <dbReference type="ARBA" id="ARBA00022723"/>
    </source>
</evidence>
<sequence length="163" mass="19352">MNYEVVLIDATETPIERHKKKQKFYYSGKKKRHTLKTQIVVYKKTYQVICIDFSNSKKHDCRLFKKSKILIHPKVKVITDTGYQGIQKIHNNSELPKKKSKKNPLTKNDKKNNRRLAAARVVNENVIGMLKRFKIIADKYRNRRKRFGLRFNLISGIYNFELP</sequence>